<sequence>MNYVRFPNLWDLKIPVNRVAFEIFGIEVLWYGIIISIAFVTAVFLGMRNRERFGIKEEQILDIVLLGAPSGIIGARLFYVIFNWDEFGGDILKIINIRTGGLAIYGGLIGAVLSSYIYCKIKKVDFLNLLDLGGPYFLLAQAIGRWGNFTNNEAFGTNTNLPWGMTSEIIKRRIELSGIPGMDPDLPVHPTFLYESLWSFAAFLFLMWYRKKYKVKGELFFLYMILYGAGRFWIEGLRIDSLYIGPFRVSQLLAISFVVVFGVIFIIRRKKYGVVSR</sequence>
<comment type="subcellular location">
    <subcellularLocation>
        <location evidence="7">Cell membrane</location>
        <topology evidence="7">Multi-pass membrane protein</topology>
    </subcellularLocation>
</comment>
<evidence type="ECO:0000313" key="11">
    <source>
        <dbReference type="Proteomes" id="UP000239720"/>
    </source>
</evidence>
<dbReference type="NCBIfam" id="TIGR00544">
    <property type="entry name" value="lgt"/>
    <property type="match status" value="1"/>
</dbReference>
<reference evidence="9 11" key="2">
    <citation type="journal article" date="2018" name="Syst. Appl. Microbiol.">
        <title>Characterization and high-quality draft genome sequence of Herbivorax saccincola A7, an anaerobic, alkaliphilic, thermophilic, cellulolytic, and xylanolytic bacterium.</title>
        <authorList>
            <person name="Aikawa S."/>
            <person name="Baramee S."/>
            <person name="Sermsathanaswadi J."/>
            <person name="Thianheng P."/>
            <person name="Tachaapaikoon C."/>
            <person name="Shikata A."/>
            <person name="Waeonukul R."/>
            <person name="Pason P."/>
            <person name="Ratanakhanokchai K."/>
            <person name="Kosugi A."/>
        </authorList>
    </citation>
    <scope>NUCLEOTIDE SEQUENCE [LARGE SCALE GENOMIC DNA]</scope>
    <source>
        <strain evidence="9 11">A7</strain>
    </source>
</reference>
<feature type="transmembrane region" description="Helical" evidence="7">
    <location>
        <begin position="59"/>
        <end position="82"/>
    </location>
</feature>
<dbReference type="InterPro" id="IPR001640">
    <property type="entry name" value="Lgt"/>
</dbReference>
<comment type="function">
    <text evidence="7">Catalyzes the transfer of the diacylglyceryl group from phosphatidylglycerol to the sulfhydryl group of the N-terminal cysteine of a prolipoprotein, the first step in the formation of mature lipoproteins.</text>
</comment>
<keyword evidence="8" id="KW-0328">Glycosyltransferase</keyword>
<evidence type="ECO:0000256" key="6">
    <source>
        <dbReference type="ARBA" id="ARBA00023136"/>
    </source>
</evidence>
<dbReference type="OrthoDB" id="871140at2"/>
<feature type="binding site" evidence="7">
    <location>
        <position position="145"/>
    </location>
    <ligand>
        <name>a 1,2-diacyl-sn-glycero-3-phospho-(1'-sn-glycerol)</name>
        <dbReference type="ChEBI" id="CHEBI:64716"/>
    </ligand>
</feature>
<dbReference type="HAMAP" id="MF_01147">
    <property type="entry name" value="Lgt"/>
    <property type="match status" value="1"/>
</dbReference>
<dbReference type="UniPathway" id="UPA00664"/>
<comment type="pathway">
    <text evidence="7">Protein modification; lipoprotein biosynthesis (diacylglyceryl transfer).</text>
</comment>
<name>A0A2K9E2Q3_9FIRM</name>
<dbReference type="EC" id="2.5.1.145" evidence="7"/>
<dbReference type="GO" id="GO:0008961">
    <property type="term" value="F:phosphatidylglycerol-prolipoprotein diacylglyceryl transferase activity"/>
    <property type="evidence" value="ECO:0007669"/>
    <property type="project" value="UniProtKB-UniRule"/>
</dbReference>
<feature type="transmembrane region" description="Helical" evidence="7">
    <location>
        <begin position="217"/>
        <end position="234"/>
    </location>
</feature>
<dbReference type="Proteomes" id="UP000233534">
    <property type="component" value="Chromosome"/>
</dbReference>
<dbReference type="GO" id="GO:0005886">
    <property type="term" value="C:plasma membrane"/>
    <property type="evidence" value="ECO:0007669"/>
    <property type="project" value="UniProtKB-SubCell"/>
</dbReference>
<proteinExistence type="inferred from homology"/>
<feature type="transmembrane region" description="Helical" evidence="7">
    <location>
        <begin position="28"/>
        <end position="47"/>
    </location>
</feature>
<evidence type="ECO:0000256" key="7">
    <source>
        <dbReference type="HAMAP-Rule" id="MF_01147"/>
    </source>
</evidence>
<evidence type="ECO:0000256" key="1">
    <source>
        <dbReference type="ARBA" id="ARBA00007150"/>
    </source>
</evidence>
<keyword evidence="8" id="KW-0449">Lipoprotein</keyword>
<protein>
    <recommendedName>
        <fullName evidence="7">Phosphatidylglycerol--prolipoprotein diacylglyceryl transferase</fullName>
        <ecNumber evidence="7">2.5.1.145</ecNumber>
    </recommendedName>
</protein>
<dbReference type="AlphaFoldDB" id="A0A2K9E2Q3"/>
<feature type="transmembrane region" description="Helical" evidence="7">
    <location>
        <begin position="126"/>
        <end position="144"/>
    </location>
</feature>
<keyword evidence="2 7" id="KW-1003">Cell membrane</keyword>
<dbReference type="Pfam" id="PF01790">
    <property type="entry name" value="LGT"/>
    <property type="match status" value="1"/>
</dbReference>
<keyword evidence="4 7" id="KW-0812">Transmembrane</keyword>
<reference evidence="8 10" key="1">
    <citation type="submission" date="2017-12" db="EMBL/GenBank/DDBJ databases">
        <title>Complete genome sequence of Herbivorax saccincola GGR1, a novel Cellulosome-producing hydrolytic bacterium in a thermophilic biogas plant, established by Illumina and Nanopore MinION sequencing.</title>
        <authorList>
            <person name="Pechtl A."/>
            <person name="Ruckert C."/>
            <person name="Koeck D.E."/>
            <person name="Maus I."/>
            <person name="Winkler A."/>
            <person name="Kalinowski J."/>
            <person name="Puhler A."/>
            <person name="Schwarz W.W."/>
            <person name="Zverlov V.V."/>
            <person name="Schluter A."/>
            <person name="Liebl W."/>
        </authorList>
    </citation>
    <scope>NUCLEOTIDE SEQUENCE [LARGE SCALE GENOMIC DNA]</scope>
    <source>
        <strain evidence="8">GGR1</strain>
        <strain evidence="10">SR1</strain>
    </source>
</reference>
<dbReference type="EMBL" id="NEMB01000003">
    <property type="protein sequence ID" value="PQQ67913.1"/>
    <property type="molecule type" value="Genomic_DNA"/>
</dbReference>
<dbReference type="KEGG" id="hsc:HVS_10635"/>
<feature type="transmembrane region" description="Helical" evidence="7">
    <location>
        <begin position="102"/>
        <end position="119"/>
    </location>
</feature>
<keyword evidence="3 7" id="KW-0808">Transferase</keyword>
<dbReference type="PANTHER" id="PTHR30589:SF0">
    <property type="entry name" value="PHOSPHATIDYLGLYCEROL--PROLIPOPROTEIN DIACYLGLYCERYL TRANSFERASE"/>
    <property type="match status" value="1"/>
</dbReference>
<comment type="catalytic activity">
    <reaction evidence="7">
        <text>L-cysteinyl-[prolipoprotein] + a 1,2-diacyl-sn-glycero-3-phospho-(1'-sn-glycerol) = an S-1,2-diacyl-sn-glyceryl-L-cysteinyl-[prolipoprotein] + sn-glycerol 1-phosphate + H(+)</text>
        <dbReference type="Rhea" id="RHEA:56712"/>
        <dbReference type="Rhea" id="RHEA-COMP:14679"/>
        <dbReference type="Rhea" id="RHEA-COMP:14680"/>
        <dbReference type="ChEBI" id="CHEBI:15378"/>
        <dbReference type="ChEBI" id="CHEBI:29950"/>
        <dbReference type="ChEBI" id="CHEBI:57685"/>
        <dbReference type="ChEBI" id="CHEBI:64716"/>
        <dbReference type="ChEBI" id="CHEBI:140658"/>
        <dbReference type="EC" id="2.5.1.145"/>
    </reaction>
</comment>
<feature type="transmembrane region" description="Helical" evidence="7">
    <location>
        <begin position="246"/>
        <end position="267"/>
    </location>
</feature>
<evidence type="ECO:0000313" key="10">
    <source>
        <dbReference type="Proteomes" id="UP000233534"/>
    </source>
</evidence>
<evidence type="ECO:0000256" key="5">
    <source>
        <dbReference type="ARBA" id="ARBA00022989"/>
    </source>
</evidence>
<dbReference type="Proteomes" id="UP000239720">
    <property type="component" value="Unassembled WGS sequence"/>
</dbReference>
<evidence type="ECO:0000313" key="8">
    <source>
        <dbReference type="EMBL" id="AUG58022.1"/>
    </source>
</evidence>
<dbReference type="PANTHER" id="PTHR30589">
    <property type="entry name" value="PROLIPOPROTEIN DIACYLGLYCERYL TRANSFERASE"/>
    <property type="match status" value="1"/>
</dbReference>
<keyword evidence="5 7" id="KW-1133">Transmembrane helix</keyword>
<accession>A0A2K9E2Q3</accession>
<evidence type="ECO:0000256" key="3">
    <source>
        <dbReference type="ARBA" id="ARBA00022679"/>
    </source>
</evidence>
<feature type="transmembrane region" description="Helical" evidence="7">
    <location>
        <begin position="192"/>
        <end position="210"/>
    </location>
</feature>
<dbReference type="EMBL" id="CP025197">
    <property type="protein sequence ID" value="AUG58022.1"/>
    <property type="molecule type" value="Genomic_DNA"/>
</dbReference>
<dbReference type="GO" id="GO:0042158">
    <property type="term" value="P:lipoprotein biosynthetic process"/>
    <property type="evidence" value="ECO:0007669"/>
    <property type="project" value="UniProtKB-UniRule"/>
</dbReference>
<evidence type="ECO:0000256" key="4">
    <source>
        <dbReference type="ARBA" id="ARBA00022692"/>
    </source>
</evidence>
<evidence type="ECO:0000256" key="2">
    <source>
        <dbReference type="ARBA" id="ARBA00022475"/>
    </source>
</evidence>
<evidence type="ECO:0000313" key="9">
    <source>
        <dbReference type="EMBL" id="PQQ67913.1"/>
    </source>
</evidence>
<gene>
    <name evidence="8" type="primary">lgt2</name>
    <name evidence="7" type="synonym">lgt</name>
    <name evidence="9" type="ORF">B9R14_14860</name>
    <name evidence="8" type="ORF">HVS_10635</name>
</gene>
<keyword evidence="10" id="KW-1185">Reference proteome</keyword>
<keyword evidence="6 7" id="KW-0472">Membrane</keyword>
<comment type="similarity">
    <text evidence="1 7">Belongs to the Lgt family.</text>
</comment>
<organism evidence="8 10">
    <name type="scientific">Acetivibrio saccincola</name>
    <dbReference type="NCBI Taxonomy" id="1677857"/>
    <lineage>
        <taxon>Bacteria</taxon>
        <taxon>Bacillati</taxon>
        <taxon>Bacillota</taxon>
        <taxon>Clostridia</taxon>
        <taxon>Eubacteriales</taxon>
        <taxon>Oscillospiraceae</taxon>
        <taxon>Acetivibrio</taxon>
    </lineage>
</organism>
<dbReference type="RefSeq" id="WP_101302085.1">
    <property type="nucleotide sequence ID" value="NZ_CP025197.1"/>
</dbReference>